<keyword evidence="3" id="KW-0809">Transit peptide</keyword>
<dbReference type="EMBL" id="JARKIK010000096">
    <property type="protein sequence ID" value="KAK8722219.1"/>
    <property type="molecule type" value="Genomic_DNA"/>
</dbReference>
<name>A0AAW0W1C8_CHEQU</name>
<dbReference type="PANTHER" id="PTHR13359:SF2">
    <property type="entry name" value="LARGE RIBOSOMAL SUBUNIT PROTEIN ML40"/>
    <property type="match status" value="1"/>
</dbReference>
<keyword evidence="11" id="KW-1185">Reference proteome</keyword>
<evidence type="ECO:0000256" key="5">
    <source>
        <dbReference type="ARBA" id="ARBA00023128"/>
    </source>
</evidence>
<dbReference type="AlphaFoldDB" id="A0AAW0W1C8"/>
<comment type="caution">
    <text evidence="10">The sequence shown here is derived from an EMBL/GenBank/DDBJ whole genome shotgun (WGS) entry which is preliminary data.</text>
</comment>
<proteinExistence type="inferred from homology"/>
<evidence type="ECO:0000256" key="1">
    <source>
        <dbReference type="ARBA" id="ARBA00004173"/>
    </source>
</evidence>
<dbReference type="FunFam" id="6.10.250.3440:FF:000001">
    <property type="entry name" value="Mitochondrial ribosomal protein L40"/>
    <property type="match status" value="1"/>
</dbReference>
<keyword evidence="5" id="KW-0496">Mitochondrion</keyword>
<dbReference type="InterPro" id="IPR039145">
    <property type="entry name" value="Ribosomal_mL40_metazoa/plant"/>
</dbReference>
<gene>
    <name evidence="10" type="ORF">OTU49_012331</name>
</gene>
<evidence type="ECO:0000256" key="3">
    <source>
        <dbReference type="ARBA" id="ARBA00022946"/>
    </source>
</evidence>
<reference evidence="10 11" key="1">
    <citation type="journal article" date="2024" name="BMC Genomics">
        <title>Genome assembly of redclaw crayfish (Cherax quadricarinatus) provides insights into its immune adaptation and hypoxia tolerance.</title>
        <authorList>
            <person name="Liu Z."/>
            <person name="Zheng J."/>
            <person name="Li H."/>
            <person name="Fang K."/>
            <person name="Wang S."/>
            <person name="He J."/>
            <person name="Zhou D."/>
            <person name="Weng S."/>
            <person name="Chi M."/>
            <person name="Gu Z."/>
            <person name="He J."/>
            <person name="Li F."/>
            <person name="Wang M."/>
        </authorList>
    </citation>
    <scope>NUCLEOTIDE SEQUENCE [LARGE SCALE GENOMIC DNA]</scope>
    <source>
        <strain evidence="10">ZL_2023a</strain>
    </source>
</reference>
<dbReference type="Proteomes" id="UP001445076">
    <property type="component" value="Unassembled WGS sequence"/>
</dbReference>
<comment type="similarity">
    <text evidence="2">Belongs to the mitochondrion-specific ribosomal protein mL40 family.</text>
</comment>
<keyword evidence="6" id="KW-0687">Ribonucleoprotein</keyword>
<dbReference type="Pfam" id="PF09812">
    <property type="entry name" value="MRP-L28"/>
    <property type="match status" value="1"/>
</dbReference>
<keyword evidence="4" id="KW-0689">Ribosomal protein</keyword>
<comment type="subcellular location">
    <subcellularLocation>
        <location evidence="1">Mitochondrion</location>
    </subcellularLocation>
</comment>
<feature type="region of interest" description="Disordered" evidence="9">
    <location>
        <begin position="208"/>
        <end position="229"/>
    </location>
</feature>
<evidence type="ECO:0000256" key="9">
    <source>
        <dbReference type="SAM" id="MobiDB-lite"/>
    </source>
</evidence>
<sequence>SSCGGGRTGWTRCGLSYQKIKKREFTPEMISLRNVLSSANRFCTIKQTGERYITTAAAPLCFRLTQAVAGEPLKKKKKLDPMLVRHKEERRKKKIEKAIRRLEKNAGQLKPLEELEVPRTVLQEIEIRKRPTSPMLEEVEEERASLFKKWSKYKYQQHFTEVNMIETIIASRERALEELRLESEDLWFEAVQLDQTLLPFTAKGPVATPPIKDYESPDGEYIDKTPTWD</sequence>
<evidence type="ECO:0000256" key="2">
    <source>
        <dbReference type="ARBA" id="ARBA00009360"/>
    </source>
</evidence>
<dbReference type="Gene3D" id="6.10.250.3440">
    <property type="match status" value="1"/>
</dbReference>
<dbReference type="InterPro" id="IPR019192">
    <property type="entry name" value="Ribosomal_mL40"/>
</dbReference>
<evidence type="ECO:0000256" key="8">
    <source>
        <dbReference type="ARBA" id="ARBA00083752"/>
    </source>
</evidence>
<evidence type="ECO:0000313" key="10">
    <source>
        <dbReference type="EMBL" id="KAK8722219.1"/>
    </source>
</evidence>
<organism evidence="10 11">
    <name type="scientific">Cherax quadricarinatus</name>
    <name type="common">Australian red claw crayfish</name>
    <dbReference type="NCBI Taxonomy" id="27406"/>
    <lineage>
        <taxon>Eukaryota</taxon>
        <taxon>Metazoa</taxon>
        <taxon>Ecdysozoa</taxon>
        <taxon>Arthropoda</taxon>
        <taxon>Crustacea</taxon>
        <taxon>Multicrustacea</taxon>
        <taxon>Malacostraca</taxon>
        <taxon>Eumalacostraca</taxon>
        <taxon>Eucarida</taxon>
        <taxon>Decapoda</taxon>
        <taxon>Pleocyemata</taxon>
        <taxon>Astacidea</taxon>
        <taxon>Parastacoidea</taxon>
        <taxon>Parastacidae</taxon>
        <taxon>Cherax</taxon>
    </lineage>
</organism>
<evidence type="ECO:0000256" key="7">
    <source>
        <dbReference type="ARBA" id="ARBA00035192"/>
    </source>
</evidence>
<evidence type="ECO:0000313" key="11">
    <source>
        <dbReference type="Proteomes" id="UP001445076"/>
    </source>
</evidence>
<evidence type="ECO:0000256" key="4">
    <source>
        <dbReference type="ARBA" id="ARBA00022980"/>
    </source>
</evidence>
<protein>
    <recommendedName>
        <fullName evidence="7">Large ribosomal subunit protein mL40</fullName>
    </recommendedName>
    <alternativeName>
        <fullName evidence="8">39S ribosomal protein L40, mitochondrial</fullName>
    </alternativeName>
</protein>
<dbReference type="PANTHER" id="PTHR13359">
    <property type="entry name" value="39S RIBOSOMAL PROTEIN L40, MITOCHONDRIAL"/>
    <property type="match status" value="1"/>
</dbReference>
<feature type="non-terminal residue" evidence="10">
    <location>
        <position position="1"/>
    </location>
</feature>
<dbReference type="GO" id="GO:0005762">
    <property type="term" value="C:mitochondrial large ribosomal subunit"/>
    <property type="evidence" value="ECO:0007669"/>
    <property type="project" value="InterPro"/>
</dbReference>
<accession>A0AAW0W1C8</accession>
<evidence type="ECO:0000256" key="6">
    <source>
        <dbReference type="ARBA" id="ARBA00023274"/>
    </source>
</evidence>